<evidence type="ECO:0000256" key="5">
    <source>
        <dbReference type="ARBA" id="ARBA00023136"/>
    </source>
</evidence>
<evidence type="ECO:0000256" key="1">
    <source>
        <dbReference type="ARBA" id="ARBA00004651"/>
    </source>
</evidence>
<evidence type="ECO:0000256" key="4">
    <source>
        <dbReference type="ARBA" id="ARBA00022989"/>
    </source>
</evidence>
<feature type="transmembrane region" description="Helical" evidence="6">
    <location>
        <begin position="261"/>
        <end position="282"/>
    </location>
</feature>
<accession>A0A1T5L0J2</accession>
<feature type="transmembrane region" description="Helical" evidence="6">
    <location>
        <begin position="75"/>
        <end position="97"/>
    </location>
</feature>
<evidence type="ECO:0000313" key="7">
    <source>
        <dbReference type="EMBL" id="SKC69556.1"/>
    </source>
</evidence>
<dbReference type="GO" id="GO:0005886">
    <property type="term" value="C:plasma membrane"/>
    <property type="evidence" value="ECO:0007669"/>
    <property type="project" value="UniProtKB-SubCell"/>
</dbReference>
<protein>
    <submittedName>
        <fullName evidence="7">Uncharacterized membrane protein YfcC, ion transporter superfamily</fullName>
    </submittedName>
</protein>
<proteinExistence type="predicted"/>
<feature type="transmembrane region" description="Helical" evidence="6">
    <location>
        <begin position="418"/>
        <end position="435"/>
    </location>
</feature>
<dbReference type="RefSeq" id="WP_079491734.1">
    <property type="nucleotide sequence ID" value="NZ_FUZT01000005.1"/>
</dbReference>
<dbReference type="InterPro" id="IPR051679">
    <property type="entry name" value="DASS-Related_Transporters"/>
</dbReference>
<dbReference type="Proteomes" id="UP000190285">
    <property type="component" value="Unassembled WGS sequence"/>
</dbReference>
<feature type="transmembrane region" description="Helical" evidence="6">
    <location>
        <begin position="118"/>
        <end position="140"/>
    </location>
</feature>
<dbReference type="PANTHER" id="PTHR43652:SF2">
    <property type="entry name" value="BASIC AMINO ACID ANTIPORTER YFCC-RELATED"/>
    <property type="match status" value="1"/>
</dbReference>
<keyword evidence="3 6" id="KW-0812">Transmembrane</keyword>
<reference evidence="8" key="1">
    <citation type="submission" date="2017-02" db="EMBL/GenBank/DDBJ databases">
        <authorList>
            <person name="Varghese N."/>
            <person name="Submissions S."/>
        </authorList>
    </citation>
    <scope>NUCLEOTIDE SEQUENCE [LARGE SCALE GENOMIC DNA]</scope>
    <source>
        <strain evidence="8">M1</strain>
    </source>
</reference>
<evidence type="ECO:0000313" key="8">
    <source>
        <dbReference type="Proteomes" id="UP000190285"/>
    </source>
</evidence>
<comment type="subcellular location">
    <subcellularLocation>
        <location evidence="1">Cell membrane</location>
        <topology evidence="1">Multi-pass membrane protein</topology>
    </subcellularLocation>
</comment>
<dbReference type="InterPro" id="IPR018385">
    <property type="entry name" value="C4_dicarb_anaerob_car-like"/>
</dbReference>
<dbReference type="STRING" id="36842.SAMN02194393_02275"/>
<feature type="transmembrane region" description="Helical" evidence="6">
    <location>
        <begin position="389"/>
        <end position="412"/>
    </location>
</feature>
<feature type="transmembrane region" description="Helical" evidence="6">
    <location>
        <begin position="318"/>
        <end position="337"/>
    </location>
</feature>
<evidence type="ECO:0000256" key="6">
    <source>
        <dbReference type="SAM" id="Phobius"/>
    </source>
</evidence>
<name>A0A1T5L0J2_9FIRM</name>
<keyword evidence="4 6" id="KW-1133">Transmembrane helix</keyword>
<dbReference type="AlphaFoldDB" id="A0A1T5L0J2"/>
<organism evidence="7 8">
    <name type="scientific">Maledivibacter halophilus</name>
    <dbReference type="NCBI Taxonomy" id="36842"/>
    <lineage>
        <taxon>Bacteria</taxon>
        <taxon>Bacillati</taxon>
        <taxon>Bacillota</taxon>
        <taxon>Clostridia</taxon>
        <taxon>Peptostreptococcales</taxon>
        <taxon>Caminicellaceae</taxon>
        <taxon>Maledivibacter</taxon>
    </lineage>
</organism>
<gene>
    <name evidence="7" type="ORF">SAMN02194393_02275</name>
</gene>
<feature type="transmembrane region" description="Helical" evidence="6">
    <location>
        <begin position="357"/>
        <end position="377"/>
    </location>
</feature>
<dbReference type="Pfam" id="PF03606">
    <property type="entry name" value="DcuC"/>
    <property type="match status" value="1"/>
</dbReference>
<keyword evidence="5 6" id="KW-0472">Membrane</keyword>
<dbReference type="OrthoDB" id="255482at2"/>
<evidence type="ECO:0000256" key="2">
    <source>
        <dbReference type="ARBA" id="ARBA00022475"/>
    </source>
</evidence>
<feature type="transmembrane region" description="Helical" evidence="6">
    <location>
        <begin position="288"/>
        <end position="306"/>
    </location>
</feature>
<dbReference type="PANTHER" id="PTHR43652">
    <property type="entry name" value="BASIC AMINO ACID ANTIPORTER YFCC-RELATED"/>
    <property type="match status" value="1"/>
</dbReference>
<feature type="transmembrane region" description="Helical" evidence="6">
    <location>
        <begin position="447"/>
        <end position="467"/>
    </location>
</feature>
<dbReference type="EMBL" id="FUZT01000005">
    <property type="protein sequence ID" value="SKC69556.1"/>
    <property type="molecule type" value="Genomic_DNA"/>
</dbReference>
<feature type="transmembrane region" description="Helical" evidence="6">
    <location>
        <begin position="201"/>
        <end position="220"/>
    </location>
</feature>
<evidence type="ECO:0000256" key="3">
    <source>
        <dbReference type="ARBA" id="ARBA00022692"/>
    </source>
</evidence>
<keyword evidence="8" id="KW-1185">Reference proteome</keyword>
<feature type="transmembrane region" description="Helical" evidence="6">
    <location>
        <begin position="12"/>
        <end position="35"/>
    </location>
</feature>
<keyword evidence="2" id="KW-1003">Cell membrane</keyword>
<sequence>MSKPINRNKKEFKMINSFALLFFVIIFAAILTHIIPAGHFDTIEVNGRMVINPDSFKFIESNPASFFDIFRAVPYGLVASAMLVIGTMMIGGSIGVIQETGALNIGISKAISKLGNKGGNLVLVLIFCIFASLGGFLGFIEASIPFIPLAISIAVGLGYDSITGVAVALLGAMIGFSSGPTNPLTVGISQSLAGLPMFSGLSFRIVIFVITIIVSLHHILKYSKSIKADSSKSLMHDIDTSDLSFDVDTFQKEKFTLAHKLIILTLIGCLGLFIYGAINFRWYFNELSALFILIALVAGVLGKLGINKTAEVFVKGASGIAGGALIIGVARGIQWILESGNIIDTIIHSISTPLSTLPPVISAIAMLLFICVINFFIPSGSGKAVITMPIMLPMADIVGISKQTAILAYQLGDGITNIIYPTLGVVLIALAFGKVPYDRWFKFTISLVIKLLILSIIFLFVAIQINYGPF</sequence>